<keyword evidence="9" id="KW-0460">Magnesium</keyword>
<feature type="binding site" evidence="9">
    <location>
        <position position="115"/>
    </location>
    <ligand>
        <name>Mg(2+)</name>
        <dbReference type="ChEBI" id="CHEBI:18420"/>
    </ligand>
</feature>
<dbReference type="InterPro" id="IPR011907">
    <property type="entry name" value="RNase_III"/>
</dbReference>
<name>A0A7W7YI63_9BACT</name>
<dbReference type="SMART" id="SM00358">
    <property type="entry name" value="DSRM"/>
    <property type="match status" value="1"/>
</dbReference>
<keyword evidence="8 9" id="KW-0694">RNA-binding</keyword>
<dbReference type="Gene3D" id="3.30.160.20">
    <property type="match status" value="1"/>
</dbReference>
<dbReference type="GO" id="GO:0019843">
    <property type="term" value="F:rRNA binding"/>
    <property type="evidence" value="ECO:0007669"/>
    <property type="project" value="UniProtKB-KW"/>
</dbReference>
<dbReference type="SUPFAM" id="SSF54768">
    <property type="entry name" value="dsRNA-binding domain-like"/>
    <property type="match status" value="1"/>
</dbReference>
<feature type="active site" evidence="9">
    <location>
        <position position="46"/>
    </location>
</feature>
<dbReference type="GO" id="GO:0010468">
    <property type="term" value="P:regulation of gene expression"/>
    <property type="evidence" value="ECO:0007669"/>
    <property type="project" value="TreeGrafter"/>
</dbReference>
<comment type="function">
    <text evidence="9">Digests double-stranded RNA. Involved in the processing of primary rRNA transcript to yield the immediate precursors to the large and small rRNAs (23S and 16S). Processes some mRNAs, and tRNAs when they are encoded in the rRNA operon. Processes pre-crRNA and tracrRNA of type II CRISPR loci if present in the organism.</text>
</comment>
<sequence>MEALESALGYTFRDPQLLTMALTHGSVGYEAQRTQADNQRLEFLGDAVLQLTLSELLYQRLPQADEGALTKLRAQVVSAKALAAMAKRLHLGRFLIMGRGEESNGGRQRESSLADAMEAVTGALYLDGGLLAVQSFIKRLFQSELEALLLNPCDQNPKGQLQELIQAVGPTPPHYRILQESGPDHDKFFQASVLWMGGVLGTGTGRSKKEAEVAAARAALATASLKEQLKSLGDLNYKATRIPITDCEQTGHNCPQP</sequence>
<dbReference type="GO" id="GO:0046872">
    <property type="term" value="F:metal ion binding"/>
    <property type="evidence" value="ECO:0007669"/>
    <property type="project" value="UniProtKB-KW"/>
</dbReference>
<dbReference type="CDD" id="cd00593">
    <property type="entry name" value="RIBOc"/>
    <property type="match status" value="1"/>
</dbReference>
<dbReference type="Proteomes" id="UP000534294">
    <property type="component" value="Unassembled WGS sequence"/>
</dbReference>
<evidence type="ECO:0000259" key="11">
    <source>
        <dbReference type="PROSITE" id="PS50142"/>
    </source>
</evidence>
<dbReference type="Pfam" id="PF00035">
    <property type="entry name" value="dsrm"/>
    <property type="match status" value="1"/>
</dbReference>
<evidence type="ECO:0000256" key="5">
    <source>
        <dbReference type="ARBA" id="ARBA00022722"/>
    </source>
</evidence>
<accession>A0A7W7YI63</accession>
<dbReference type="GO" id="GO:0003725">
    <property type="term" value="F:double-stranded RNA binding"/>
    <property type="evidence" value="ECO:0007669"/>
    <property type="project" value="TreeGrafter"/>
</dbReference>
<keyword evidence="9" id="KW-0479">Metal-binding</keyword>
<dbReference type="InterPro" id="IPR014720">
    <property type="entry name" value="dsRBD_dom"/>
</dbReference>
<dbReference type="InterPro" id="IPR036389">
    <property type="entry name" value="RNase_III_sf"/>
</dbReference>
<feature type="domain" description="RNase III" evidence="11">
    <location>
        <begin position="1"/>
        <end position="129"/>
    </location>
</feature>
<comment type="subunit">
    <text evidence="9">Homodimer.</text>
</comment>
<dbReference type="SUPFAM" id="SSF69065">
    <property type="entry name" value="RNase III domain-like"/>
    <property type="match status" value="1"/>
</dbReference>
<keyword evidence="9" id="KW-0963">Cytoplasm</keyword>
<comment type="caution">
    <text evidence="12">The sequence shown here is derived from an EMBL/GenBank/DDBJ whole genome shotgun (WGS) entry which is preliminary data.</text>
</comment>
<comment type="catalytic activity">
    <reaction evidence="1 9">
        <text>Endonucleolytic cleavage to 5'-phosphomonoester.</text>
        <dbReference type="EC" id="3.1.26.3"/>
    </reaction>
</comment>
<dbReference type="AlphaFoldDB" id="A0A7W7YI63"/>
<dbReference type="NCBIfam" id="TIGR02191">
    <property type="entry name" value="RNaseIII"/>
    <property type="match status" value="1"/>
</dbReference>
<evidence type="ECO:0000256" key="9">
    <source>
        <dbReference type="HAMAP-Rule" id="MF_00104"/>
    </source>
</evidence>
<evidence type="ECO:0000256" key="6">
    <source>
        <dbReference type="ARBA" id="ARBA00022759"/>
    </source>
</evidence>
<feature type="active site" evidence="9">
    <location>
        <position position="118"/>
    </location>
</feature>
<dbReference type="PROSITE" id="PS50137">
    <property type="entry name" value="DS_RBD"/>
    <property type="match status" value="1"/>
</dbReference>
<dbReference type="EC" id="3.1.26.3" evidence="9"/>
<dbReference type="SMART" id="SM00535">
    <property type="entry name" value="RIBOc"/>
    <property type="match status" value="1"/>
</dbReference>
<dbReference type="GO" id="GO:0004525">
    <property type="term" value="F:ribonuclease III activity"/>
    <property type="evidence" value="ECO:0007669"/>
    <property type="project" value="UniProtKB-UniRule"/>
</dbReference>
<keyword evidence="4 9" id="KW-0507">mRNA processing</keyword>
<keyword evidence="6 9" id="KW-0255">Endonuclease</keyword>
<keyword evidence="9" id="KW-0819">tRNA processing</keyword>
<evidence type="ECO:0000256" key="8">
    <source>
        <dbReference type="ARBA" id="ARBA00022884"/>
    </source>
</evidence>
<evidence type="ECO:0000313" key="13">
    <source>
        <dbReference type="Proteomes" id="UP000534294"/>
    </source>
</evidence>
<evidence type="ECO:0000256" key="2">
    <source>
        <dbReference type="ARBA" id="ARBA00010183"/>
    </source>
</evidence>
<feature type="binding site" evidence="9">
    <location>
        <position position="118"/>
    </location>
    <ligand>
        <name>Mg(2+)</name>
        <dbReference type="ChEBI" id="CHEBI:18420"/>
    </ligand>
</feature>
<dbReference type="PANTHER" id="PTHR11207:SF0">
    <property type="entry name" value="RIBONUCLEASE 3"/>
    <property type="match status" value="1"/>
</dbReference>
<dbReference type="GO" id="GO:0008033">
    <property type="term" value="P:tRNA processing"/>
    <property type="evidence" value="ECO:0007669"/>
    <property type="project" value="UniProtKB-KW"/>
</dbReference>
<dbReference type="PROSITE" id="PS50142">
    <property type="entry name" value="RNASE_3_2"/>
    <property type="match status" value="1"/>
</dbReference>
<organism evidence="12 13">
    <name type="scientific">Prosthecobacter dejongeii</name>
    <dbReference type="NCBI Taxonomy" id="48465"/>
    <lineage>
        <taxon>Bacteria</taxon>
        <taxon>Pseudomonadati</taxon>
        <taxon>Verrucomicrobiota</taxon>
        <taxon>Verrucomicrobiia</taxon>
        <taxon>Verrucomicrobiales</taxon>
        <taxon>Verrucomicrobiaceae</taxon>
        <taxon>Prosthecobacter</taxon>
    </lineage>
</organism>
<comment type="cofactor">
    <cofactor evidence="9">
        <name>Mg(2+)</name>
        <dbReference type="ChEBI" id="CHEBI:18420"/>
    </cofactor>
</comment>
<dbReference type="GO" id="GO:0005737">
    <property type="term" value="C:cytoplasm"/>
    <property type="evidence" value="ECO:0007669"/>
    <property type="project" value="UniProtKB-SubCell"/>
</dbReference>
<evidence type="ECO:0000256" key="3">
    <source>
        <dbReference type="ARBA" id="ARBA00022552"/>
    </source>
</evidence>
<keyword evidence="9" id="KW-0699">rRNA-binding</keyword>
<dbReference type="InterPro" id="IPR000999">
    <property type="entry name" value="RNase_III_dom"/>
</dbReference>
<dbReference type="FunFam" id="1.10.1520.10:FF:000001">
    <property type="entry name" value="Ribonuclease 3"/>
    <property type="match status" value="1"/>
</dbReference>
<keyword evidence="3 9" id="KW-0698">rRNA processing</keyword>
<dbReference type="GO" id="GO:0006364">
    <property type="term" value="P:rRNA processing"/>
    <property type="evidence" value="ECO:0007669"/>
    <property type="project" value="UniProtKB-UniRule"/>
</dbReference>
<feature type="binding site" evidence="9">
    <location>
        <position position="42"/>
    </location>
    <ligand>
        <name>Mg(2+)</name>
        <dbReference type="ChEBI" id="CHEBI:18420"/>
    </ligand>
</feature>
<evidence type="ECO:0000256" key="4">
    <source>
        <dbReference type="ARBA" id="ARBA00022664"/>
    </source>
</evidence>
<dbReference type="RefSeq" id="WP_184205738.1">
    <property type="nucleotide sequence ID" value="NZ_JACHIF010000001.1"/>
</dbReference>
<dbReference type="GO" id="GO:0006397">
    <property type="term" value="P:mRNA processing"/>
    <property type="evidence" value="ECO:0007669"/>
    <property type="project" value="UniProtKB-UniRule"/>
</dbReference>
<comment type="similarity">
    <text evidence="2">Belongs to the ribonuclease III family.</text>
</comment>
<keyword evidence="7 9" id="KW-0378">Hydrolase</keyword>
<dbReference type="Gene3D" id="1.10.1520.10">
    <property type="entry name" value="Ribonuclease III domain"/>
    <property type="match status" value="1"/>
</dbReference>
<gene>
    <name evidence="9" type="primary">rnc</name>
    <name evidence="12" type="ORF">HNQ64_000902</name>
</gene>
<dbReference type="EMBL" id="JACHIF010000001">
    <property type="protein sequence ID" value="MBB5036668.1"/>
    <property type="molecule type" value="Genomic_DNA"/>
</dbReference>
<feature type="domain" description="DRBM" evidence="10">
    <location>
        <begin position="156"/>
        <end position="225"/>
    </location>
</feature>
<comment type="subcellular location">
    <subcellularLocation>
        <location evidence="9">Cytoplasm</location>
    </subcellularLocation>
</comment>
<evidence type="ECO:0000259" key="10">
    <source>
        <dbReference type="PROSITE" id="PS50137"/>
    </source>
</evidence>
<evidence type="ECO:0000313" key="12">
    <source>
        <dbReference type="EMBL" id="MBB5036668.1"/>
    </source>
</evidence>
<protein>
    <recommendedName>
        <fullName evidence="9">Ribonuclease 3</fullName>
        <ecNumber evidence="9">3.1.26.3</ecNumber>
    </recommendedName>
    <alternativeName>
        <fullName evidence="9">Ribonuclease III</fullName>
        <shortName evidence="9">RNase III</shortName>
    </alternativeName>
</protein>
<dbReference type="PROSITE" id="PS00517">
    <property type="entry name" value="RNASE_3_1"/>
    <property type="match status" value="1"/>
</dbReference>
<proteinExistence type="inferred from homology"/>
<evidence type="ECO:0000256" key="7">
    <source>
        <dbReference type="ARBA" id="ARBA00022801"/>
    </source>
</evidence>
<keyword evidence="13" id="KW-1185">Reference proteome</keyword>
<dbReference type="PANTHER" id="PTHR11207">
    <property type="entry name" value="RIBONUCLEASE III"/>
    <property type="match status" value="1"/>
</dbReference>
<dbReference type="HAMAP" id="MF_00104">
    <property type="entry name" value="RNase_III"/>
    <property type="match status" value="1"/>
</dbReference>
<dbReference type="Pfam" id="PF14622">
    <property type="entry name" value="Ribonucleas_3_3"/>
    <property type="match status" value="1"/>
</dbReference>
<keyword evidence="5 9" id="KW-0540">Nuclease</keyword>
<reference evidence="12 13" key="1">
    <citation type="submission" date="2020-08" db="EMBL/GenBank/DDBJ databases">
        <title>Genomic Encyclopedia of Type Strains, Phase IV (KMG-IV): sequencing the most valuable type-strain genomes for metagenomic binning, comparative biology and taxonomic classification.</title>
        <authorList>
            <person name="Goeker M."/>
        </authorList>
    </citation>
    <scope>NUCLEOTIDE SEQUENCE [LARGE SCALE GENOMIC DNA]</scope>
    <source>
        <strain evidence="12 13">DSM 12251</strain>
    </source>
</reference>
<evidence type="ECO:0000256" key="1">
    <source>
        <dbReference type="ARBA" id="ARBA00000109"/>
    </source>
</evidence>
<dbReference type="CDD" id="cd10845">
    <property type="entry name" value="DSRM_RNAse_III_family"/>
    <property type="match status" value="1"/>
</dbReference>